<feature type="compositionally biased region" description="Basic residues" evidence="1">
    <location>
        <begin position="30"/>
        <end position="40"/>
    </location>
</feature>
<evidence type="ECO:0000256" key="1">
    <source>
        <dbReference type="SAM" id="MobiDB-lite"/>
    </source>
</evidence>
<accession>A0A0E0B2K4</accession>
<dbReference type="PANTHER" id="PTHR35508:SF2">
    <property type="entry name" value="OS09G0395000 PROTEIN"/>
    <property type="match status" value="1"/>
</dbReference>
<feature type="compositionally biased region" description="Basic and acidic residues" evidence="1">
    <location>
        <begin position="88"/>
        <end position="101"/>
    </location>
</feature>
<reference evidence="3" key="2">
    <citation type="submission" date="2018-05" db="EMBL/GenBank/DDBJ databases">
        <title>OgluRS3 (Oryza glumaepatula Reference Sequence Version 3).</title>
        <authorList>
            <person name="Zhang J."/>
            <person name="Kudrna D."/>
            <person name="Lee S."/>
            <person name="Talag J."/>
            <person name="Welchert J."/>
            <person name="Wing R.A."/>
        </authorList>
    </citation>
    <scope>NUCLEOTIDE SEQUENCE [LARGE SCALE GENOMIC DNA]</scope>
</reference>
<name>A0A0E0B2K4_9ORYZ</name>
<protein>
    <submittedName>
        <fullName evidence="3">Uncharacterized protein</fullName>
    </submittedName>
</protein>
<evidence type="ECO:0000313" key="4">
    <source>
        <dbReference type="Proteomes" id="UP000026961"/>
    </source>
</evidence>
<feature type="compositionally biased region" description="Polar residues" evidence="1">
    <location>
        <begin position="53"/>
        <end position="70"/>
    </location>
</feature>
<evidence type="ECO:0000256" key="2">
    <source>
        <dbReference type="SAM" id="Phobius"/>
    </source>
</evidence>
<feature type="transmembrane region" description="Helical" evidence="2">
    <location>
        <begin position="167"/>
        <end position="200"/>
    </location>
</feature>
<dbReference type="EnsemblPlants" id="OGLUM09G09480.1">
    <property type="protein sequence ID" value="OGLUM09G09480.1"/>
    <property type="gene ID" value="OGLUM09G09480"/>
</dbReference>
<keyword evidence="2" id="KW-0812">Transmembrane</keyword>
<evidence type="ECO:0000313" key="3">
    <source>
        <dbReference type="EnsemblPlants" id="OGLUM09G09480.1"/>
    </source>
</evidence>
<feature type="compositionally biased region" description="Polar residues" evidence="1">
    <location>
        <begin position="1"/>
        <end position="11"/>
    </location>
</feature>
<reference evidence="3" key="1">
    <citation type="submission" date="2015-04" db="UniProtKB">
        <authorList>
            <consortium name="EnsemblPlants"/>
        </authorList>
    </citation>
    <scope>IDENTIFICATION</scope>
</reference>
<keyword evidence="4" id="KW-1185">Reference proteome</keyword>
<dbReference type="PANTHER" id="PTHR35508">
    <property type="entry name" value="VOLTAGE-DEPENDENT L-TYPE CALCIUM CHANNEL SUBUNIT"/>
    <property type="match status" value="1"/>
</dbReference>
<dbReference type="AlphaFoldDB" id="A0A0E0B2K4"/>
<feature type="transmembrane region" description="Helical" evidence="2">
    <location>
        <begin position="142"/>
        <end position="161"/>
    </location>
</feature>
<feature type="region of interest" description="Disordered" evidence="1">
    <location>
        <begin position="1"/>
        <end position="103"/>
    </location>
</feature>
<feature type="compositionally biased region" description="Basic and acidic residues" evidence="1">
    <location>
        <begin position="72"/>
        <end position="81"/>
    </location>
</feature>
<dbReference type="Gramene" id="OGLUM09G09480.1">
    <property type="protein sequence ID" value="OGLUM09G09480.1"/>
    <property type="gene ID" value="OGLUM09G09480"/>
</dbReference>
<keyword evidence="2" id="KW-0472">Membrane</keyword>
<feature type="transmembrane region" description="Helical" evidence="2">
    <location>
        <begin position="114"/>
        <end position="135"/>
    </location>
</feature>
<dbReference type="Proteomes" id="UP000026961">
    <property type="component" value="Chromosome 9"/>
</dbReference>
<organism evidence="3">
    <name type="scientific">Oryza glumipatula</name>
    <dbReference type="NCBI Taxonomy" id="40148"/>
    <lineage>
        <taxon>Eukaryota</taxon>
        <taxon>Viridiplantae</taxon>
        <taxon>Streptophyta</taxon>
        <taxon>Embryophyta</taxon>
        <taxon>Tracheophyta</taxon>
        <taxon>Spermatophyta</taxon>
        <taxon>Magnoliopsida</taxon>
        <taxon>Liliopsida</taxon>
        <taxon>Poales</taxon>
        <taxon>Poaceae</taxon>
        <taxon>BOP clade</taxon>
        <taxon>Oryzoideae</taxon>
        <taxon>Oryzeae</taxon>
        <taxon>Oryzinae</taxon>
        <taxon>Oryza</taxon>
    </lineage>
</organism>
<sequence>MQQLQLRLNTKAQHRRGKTHCSNLSTKTGPHSHRAHKALAMHKSPDFRRTEPPSWTNTSPQQPKDSTARSGTDGHQKDRASRTGRRPGQLEEELRARDRGNQDLGVNHVSSEELPVGSVALAALTVLLVAAFVLVAAATSAAAVAAVVSLAALSALLAVAYVGALSVAVFVVAATTAATVVAITIATGWAALFWIIWFAARKCLDLATN</sequence>
<feature type="compositionally biased region" description="Polar residues" evidence="1">
    <location>
        <begin position="20"/>
        <end position="29"/>
    </location>
</feature>
<keyword evidence="2" id="KW-1133">Transmembrane helix</keyword>
<dbReference type="HOGENOM" id="CLU_1317233_0_0_1"/>
<proteinExistence type="predicted"/>